<feature type="domain" description="Integrase catalytic" evidence="2">
    <location>
        <begin position="122"/>
        <end position="322"/>
    </location>
</feature>
<evidence type="ECO:0000256" key="1">
    <source>
        <dbReference type="SAM" id="MobiDB-lite"/>
    </source>
</evidence>
<dbReference type="EMBL" id="GG693885">
    <property type="protein sequence ID" value="EES51760.1"/>
    <property type="molecule type" value="Genomic_DNA"/>
</dbReference>
<dbReference type="InterPro" id="IPR001584">
    <property type="entry name" value="Integrase_cat-core"/>
</dbReference>
<name>C6I069_9BACT</name>
<evidence type="ECO:0000259" key="2">
    <source>
        <dbReference type="PROSITE" id="PS50994"/>
    </source>
</evidence>
<dbReference type="InterPro" id="IPR054353">
    <property type="entry name" value="IstA-like_C"/>
</dbReference>
<reference evidence="3 4" key="1">
    <citation type="journal article" date="2009" name="Appl. Environ. Microbiol.">
        <title>Community genomic and proteomic analyses of chemoautotrophic iron-oxidizing "Leptospirillum rubarum" (Group II) and "Leptospirillum ferrodiazotrophum" (Group III) bacteria in acid mine drainage biofilms.</title>
        <authorList>
            <person name="Goltsman D.S."/>
            <person name="Denef V.J."/>
            <person name="Singer S.W."/>
            <person name="VerBerkmoes N.C."/>
            <person name="Lefsrud M."/>
            <person name="Mueller R.S."/>
            <person name="Dick G.J."/>
            <person name="Sun C.L."/>
            <person name="Wheeler K.E."/>
            <person name="Zemla A."/>
            <person name="Baker B.J."/>
            <person name="Hauser L."/>
            <person name="Land M."/>
            <person name="Shah M.B."/>
            <person name="Thelen M.P."/>
            <person name="Hettich R.L."/>
            <person name="Banfield J.F."/>
        </authorList>
    </citation>
    <scope>NUCLEOTIDE SEQUENCE [LARGE SCALE GENOMIC DNA]</scope>
</reference>
<keyword evidence="4" id="KW-1185">Reference proteome</keyword>
<organism evidence="3 4">
    <name type="scientific">Leptospirillum ferrodiazotrophum</name>
    <dbReference type="NCBI Taxonomy" id="412449"/>
    <lineage>
        <taxon>Bacteria</taxon>
        <taxon>Pseudomonadati</taxon>
        <taxon>Nitrospirota</taxon>
        <taxon>Nitrospiria</taxon>
        <taxon>Nitrospirales</taxon>
        <taxon>Nitrospiraceae</taxon>
        <taxon>Leptospirillum</taxon>
    </lineage>
</organism>
<dbReference type="PROSITE" id="PS50994">
    <property type="entry name" value="INTEGRASE"/>
    <property type="match status" value="1"/>
</dbReference>
<dbReference type="GO" id="GO:0015074">
    <property type="term" value="P:DNA integration"/>
    <property type="evidence" value="ECO:0007669"/>
    <property type="project" value="InterPro"/>
</dbReference>
<protein>
    <submittedName>
        <fullName evidence="3">Resolvase helix-turn-helix domain protein</fullName>
    </submittedName>
</protein>
<feature type="region of interest" description="Disordered" evidence="1">
    <location>
        <begin position="482"/>
        <end position="519"/>
    </location>
</feature>
<accession>C6I069</accession>
<feature type="compositionally biased region" description="Basic and acidic residues" evidence="1">
    <location>
        <begin position="509"/>
        <end position="519"/>
    </location>
</feature>
<dbReference type="PANTHER" id="PTHR35004:SF8">
    <property type="entry name" value="TRANSPOSASE RV3428C-RELATED"/>
    <property type="match status" value="1"/>
</dbReference>
<proteinExistence type="predicted"/>
<evidence type="ECO:0000313" key="3">
    <source>
        <dbReference type="EMBL" id="EES51760.1"/>
    </source>
</evidence>
<sequence>MAGRKKGGRMIAEIQRLKSMGLGKRAIARTLKISRNTLRKYWDPVPEKASGEDRRTYRPEWSEQIDWSSVKQAVENGQALAHYWEDFIAALPAEDPLRQIPYITFWREFRRRFPTAPLRFGQDFEPGSCCEIDYKGSRPGFGFTDPITQQFVPCELFGAMLRFSRFLSVDASLTQKKEDFLRSIDQAYRDFGGVPTLSVTDNLKPAVTTASLTGDADLNPDYTLFCRHYGTVAIPTRSGEATEKDGIEKEMHLFWRWFRPRLTKQSFSSLASLRSFMREASIEYNLRVQRRVGESRRQRLDVERTVMGPVPETPYEICVWKRVRPHPDCHVQVLKNFYSVPHTLRGKTLEARILTSSIEIFEGLDRVAVHALLPSNIQGRYQTHMSHLPPGNVFLLEDLPRLLQGKAQKAGPHTLDLVTRLFSIGNHPLRFLRRVQGILGLLKEVQAPELEAAIETTGRLGDLFPRPTDLLEIIRNTRSQVEAPPPVIRQPNRFLRNPTSAAPAPAPRYPEKEEEKCEE</sequence>
<dbReference type="Pfam" id="PF22483">
    <property type="entry name" value="Mu-transpos_C_2"/>
    <property type="match status" value="1"/>
</dbReference>
<dbReference type="PANTHER" id="PTHR35004">
    <property type="entry name" value="TRANSPOSASE RV3428C-RELATED"/>
    <property type="match status" value="1"/>
</dbReference>
<dbReference type="AlphaFoldDB" id="C6I069"/>
<gene>
    <name evidence="3" type="ORF">UBAL3_95530030</name>
</gene>
<evidence type="ECO:0000313" key="4">
    <source>
        <dbReference type="Proteomes" id="UP000009374"/>
    </source>
</evidence>
<dbReference type="Proteomes" id="UP000009374">
    <property type="component" value="Unassembled WGS sequence"/>
</dbReference>